<dbReference type="AlphaFoldDB" id="A0A840MY83"/>
<keyword evidence="1" id="KW-0812">Transmembrane</keyword>
<comment type="caution">
    <text evidence="2">The sequence shown here is derived from an EMBL/GenBank/DDBJ whole genome shotgun (WGS) entry which is preliminary data.</text>
</comment>
<dbReference type="EMBL" id="JACHIJ010000002">
    <property type="protein sequence ID" value="MBB5051147.1"/>
    <property type="molecule type" value="Genomic_DNA"/>
</dbReference>
<reference evidence="2 3" key="1">
    <citation type="submission" date="2020-08" db="EMBL/GenBank/DDBJ databases">
        <title>Genomic Encyclopedia of Type Strains, Phase IV (KMG-IV): sequencing the most valuable type-strain genomes for metagenomic binning, comparative biology and taxonomic classification.</title>
        <authorList>
            <person name="Goeker M."/>
        </authorList>
    </citation>
    <scope>NUCLEOTIDE SEQUENCE [LARGE SCALE GENOMIC DNA]</scope>
    <source>
        <strain evidence="2 3">DSM 17498</strain>
    </source>
</reference>
<keyword evidence="1" id="KW-1133">Transmembrane helix</keyword>
<proteinExistence type="predicted"/>
<accession>A0A840MY83</accession>
<evidence type="ECO:0000313" key="3">
    <source>
        <dbReference type="Proteomes" id="UP000521227"/>
    </source>
</evidence>
<gene>
    <name evidence="2" type="ORF">HNQ36_001101</name>
</gene>
<protein>
    <submittedName>
        <fullName evidence="2">Uncharacterized protein</fullName>
    </submittedName>
</protein>
<organism evidence="2 3">
    <name type="scientific">Afipia massiliensis</name>
    <dbReference type="NCBI Taxonomy" id="211460"/>
    <lineage>
        <taxon>Bacteria</taxon>
        <taxon>Pseudomonadati</taxon>
        <taxon>Pseudomonadota</taxon>
        <taxon>Alphaproteobacteria</taxon>
        <taxon>Hyphomicrobiales</taxon>
        <taxon>Nitrobacteraceae</taxon>
        <taxon>Afipia</taxon>
    </lineage>
</organism>
<dbReference type="Proteomes" id="UP000521227">
    <property type="component" value="Unassembled WGS sequence"/>
</dbReference>
<dbReference type="RefSeq" id="WP_184082932.1">
    <property type="nucleotide sequence ID" value="NZ_JACHIJ010000002.1"/>
</dbReference>
<evidence type="ECO:0000313" key="2">
    <source>
        <dbReference type="EMBL" id="MBB5051147.1"/>
    </source>
</evidence>
<name>A0A840MY83_9BRAD</name>
<evidence type="ECO:0000256" key="1">
    <source>
        <dbReference type="SAM" id="Phobius"/>
    </source>
</evidence>
<feature type="transmembrane region" description="Helical" evidence="1">
    <location>
        <begin position="24"/>
        <end position="47"/>
    </location>
</feature>
<keyword evidence="1" id="KW-0472">Membrane</keyword>
<sequence>MAFLRDQRDPVAQLLKSNRDVRSVLIPAIAGAVAGMIGVGAAIYFAMPG</sequence>